<keyword evidence="7 12" id="KW-0067">ATP-binding</keyword>
<dbReference type="SUPFAM" id="SSF48024">
    <property type="entry name" value="N-terminal domain of DnaB helicase"/>
    <property type="match status" value="1"/>
</dbReference>
<dbReference type="SUPFAM" id="SSF52540">
    <property type="entry name" value="P-loop containing nucleoside triphosphate hydrolases"/>
    <property type="match status" value="1"/>
</dbReference>
<dbReference type="GO" id="GO:0005524">
    <property type="term" value="F:ATP binding"/>
    <property type="evidence" value="ECO:0007669"/>
    <property type="project" value="UniProtKB-UniRule"/>
</dbReference>
<dbReference type="Gene3D" id="1.10.860.10">
    <property type="entry name" value="DNAb Helicase, Chain A"/>
    <property type="match status" value="1"/>
</dbReference>
<dbReference type="Gene3D" id="3.40.50.300">
    <property type="entry name" value="P-loop containing nucleotide triphosphate hydrolases"/>
    <property type="match status" value="1"/>
</dbReference>
<keyword evidence="3 12" id="KW-0235">DNA replication</keyword>
<comment type="similarity">
    <text evidence="1 12">Belongs to the helicase family. DnaB subfamily.</text>
</comment>
<dbReference type="InterPro" id="IPR027417">
    <property type="entry name" value="P-loop_NTPase"/>
</dbReference>
<evidence type="ECO:0000256" key="6">
    <source>
        <dbReference type="ARBA" id="ARBA00022806"/>
    </source>
</evidence>
<evidence type="ECO:0000256" key="1">
    <source>
        <dbReference type="ARBA" id="ARBA00008428"/>
    </source>
</evidence>
<dbReference type="GO" id="GO:0003677">
    <property type="term" value="F:DNA binding"/>
    <property type="evidence" value="ECO:0007669"/>
    <property type="project" value="UniProtKB-UniRule"/>
</dbReference>
<comment type="catalytic activity">
    <reaction evidence="10 12">
        <text>ATP + H2O = ADP + phosphate + H(+)</text>
        <dbReference type="Rhea" id="RHEA:13065"/>
        <dbReference type="ChEBI" id="CHEBI:15377"/>
        <dbReference type="ChEBI" id="CHEBI:15378"/>
        <dbReference type="ChEBI" id="CHEBI:30616"/>
        <dbReference type="ChEBI" id="CHEBI:43474"/>
        <dbReference type="ChEBI" id="CHEBI:456216"/>
        <dbReference type="EC" id="5.6.2.3"/>
    </reaction>
</comment>
<evidence type="ECO:0000256" key="11">
    <source>
        <dbReference type="NCBIfam" id="TIGR00665"/>
    </source>
</evidence>
<evidence type="ECO:0000256" key="3">
    <source>
        <dbReference type="ARBA" id="ARBA00022705"/>
    </source>
</evidence>
<organism evidence="14 15">
    <name type="scientific">Bifidobacterium commune</name>
    <dbReference type="NCBI Taxonomy" id="1505727"/>
    <lineage>
        <taxon>Bacteria</taxon>
        <taxon>Bacillati</taxon>
        <taxon>Actinomycetota</taxon>
        <taxon>Actinomycetes</taxon>
        <taxon>Bifidobacteriales</taxon>
        <taxon>Bifidobacteriaceae</taxon>
        <taxon>Bifidobacterium</taxon>
    </lineage>
</organism>
<evidence type="ECO:0000256" key="5">
    <source>
        <dbReference type="ARBA" id="ARBA00022801"/>
    </source>
</evidence>
<dbReference type="Proteomes" id="UP000242610">
    <property type="component" value="Unassembled WGS sequence"/>
</dbReference>
<dbReference type="GO" id="GO:1990077">
    <property type="term" value="C:primosome complex"/>
    <property type="evidence" value="ECO:0007669"/>
    <property type="project" value="UniProtKB-UniRule"/>
</dbReference>
<dbReference type="InterPro" id="IPR036185">
    <property type="entry name" value="DNA_heli_DnaB-like_N_sf"/>
</dbReference>
<dbReference type="PANTHER" id="PTHR30153">
    <property type="entry name" value="REPLICATIVE DNA HELICASE DNAB"/>
    <property type="match status" value="1"/>
</dbReference>
<evidence type="ECO:0000256" key="9">
    <source>
        <dbReference type="ARBA" id="ARBA00023235"/>
    </source>
</evidence>
<keyword evidence="4 12" id="KW-0547">Nucleotide-binding</keyword>
<dbReference type="Pfam" id="PF00772">
    <property type="entry name" value="DnaB"/>
    <property type="match status" value="1"/>
</dbReference>
<evidence type="ECO:0000313" key="14">
    <source>
        <dbReference type="EMBL" id="SCC80621.1"/>
    </source>
</evidence>
<dbReference type="CDD" id="cd00984">
    <property type="entry name" value="DnaB_C"/>
    <property type="match status" value="1"/>
</dbReference>
<sequence>MVWISLFIVPCDTPQMWITDFSYTHGKVRVCRKIANPRKSRTGSSGCIAFGGTTCETLFFSASLIKLVGMANGKSWDSSRPHSTGDFGSGAFKADTSAGNATLFDRVPPHDDDAEMAVLGGMLMSKDAIGEVSQMIEVSDFYQPKHQTIYEAIVTLFSASEPVDAVLVANALLKDGDLEKVGGVDYLHSLVAAVPTAANATYYAQIVHQRAILRNVIAAGTKIAQLGYSAEGSQAEDVVNLAQSEVYEMSVGKVRQDYEAIGPVVHDALDQLDALQTGTVEKGVPTGFQGIDDETQGLQPGQMIVVAGRPAMGKSTLGVDFARSAALHNNLTTVIFSLEMSKTELAQRIIAAETGVPLVALRRADNDSLTAERWNTLNNFWAAMQNAPLFLDDSPNMSLMEIRAKCRRLKQTNDLKLVVIDYLQLMSSGKQEESRQQEVSGFSRALKLLAKELEVPVVALSQLNRGPEMRNDKKPQLSDLRESGSIEQDADVVFLVHRPDFYNEDDRPGEADIILAKHRNGKTGTFPLAFRGDVSRFQDMPQDYNQPV</sequence>
<dbReference type="STRING" id="1505727.GA0061077_1286"/>
<dbReference type="Pfam" id="PF03796">
    <property type="entry name" value="DnaB_C"/>
    <property type="match status" value="1"/>
</dbReference>
<dbReference type="EC" id="5.6.2.3" evidence="11 12"/>
<evidence type="ECO:0000259" key="13">
    <source>
        <dbReference type="PROSITE" id="PS51199"/>
    </source>
</evidence>
<keyword evidence="5 12" id="KW-0378">Hydrolase</keyword>
<keyword evidence="9" id="KW-0413">Isomerase</keyword>
<gene>
    <name evidence="14" type="ORF">GA0061077_1286</name>
</gene>
<name>A0A1C4H7A3_9BIFI</name>
<evidence type="ECO:0000256" key="12">
    <source>
        <dbReference type="RuleBase" id="RU362085"/>
    </source>
</evidence>
<evidence type="ECO:0000256" key="10">
    <source>
        <dbReference type="ARBA" id="ARBA00048954"/>
    </source>
</evidence>
<dbReference type="InterPro" id="IPR007692">
    <property type="entry name" value="DNA_helicase_DnaB"/>
</dbReference>
<keyword evidence="15" id="KW-1185">Reference proteome</keyword>
<comment type="function">
    <text evidence="12">The main replicative DNA helicase, it participates in initiation and elongation during chromosome replication. Travels ahead of the DNA replisome, separating dsDNA into templates for DNA synthesis. A processive ATP-dependent 5'-3' DNA helicase it has DNA-dependent ATPase activity.</text>
</comment>
<evidence type="ECO:0000256" key="2">
    <source>
        <dbReference type="ARBA" id="ARBA00022515"/>
    </source>
</evidence>
<dbReference type="InterPro" id="IPR007693">
    <property type="entry name" value="DNA_helicase_DnaB-like_N"/>
</dbReference>
<keyword evidence="6 12" id="KW-0347">Helicase</keyword>
<proteinExistence type="inferred from homology"/>
<dbReference type="GO" id="GO:0006269">
    <property type="term" value="P:DNA replication, synthesis of primer"/>
    <property type="evidence" value="ECO:0007669"/>
    <property type="project" value="UniProtKB-UniRule"/>
</dbReference>
<protein>
    <recommendedName>
        <fullName evidence="11 12">Replicative DNA helicase</fullName>
        <ecNumber evidence="11 12">5.6.2.3</ecNumber>
    </recommendedName>
</protein>
<dbReference type="AlphaFoldDB" id="A0A1C4H7A3"/>
<dbReference type="GO" id="GO:0043139">
    <property type="term" value="F:5'-3' DNA helicase activity"/>
    <property type="evidence" value="ECO:0007669"/>
    <property type="project" value="UniProtKB-EC"/>
</dbReference>
<dbReference type="InterPro" id="IPR007694">
    <property type="entry name" value="DNA_helicase_DnaB-like_C"/>
</dbReference>
<evidence type="ECO:0000256" key="8">
    <source>
        <dbReference type="ARBA" id="ARBA00023125"/>
    </source>
</evidence>
<evidence type="ECO:0000256" key="7">
    <source>
        <dbReference type="ARBA" id="ARBA00022840"/>
    </source>
</evidence>
<keyword evidence="8 12" id="KW-0238">DNA-binding</keyword>
<dbReference type="PROSITE" id="PS51199">
    <property type="entry name" value="SF4_HELICASE"/>
    <property type="match status" value="1"/>
</dbReference>
<dbReference type="InterPro" id="IPR016136">
    <property type="entry name" value="DNA_helicase_N/primase_C"/>
</dbReference>
<dbReference type="EMBL" id="FMBL01000003">
    <property type="protein sequence ID" value="SCC80621.1"/>
    <property type="molecule type" value="Genomic_DNA"/>
</dbReference>
<evidence type="ECO:0000256" key="4">
    <source>
        <dbReference type="ARBA" id="ARBA00022741"/>
    </source>
</evidence>
<accession>A0A1C4H7A3</accession>
<reference evidence="15" key="1">
    <citation type="submission" date="2016-08" db="EMBL/GenBank/DDBJ databases">
        <authorList>
            <person name="Varghese N."/>
            <person name="Submissions Spin"/>
        </authorList>
    </citation>
    <scope>NUCLEOTIDE SEQUENCE [LARGE SCALE GENOMIC DNA]</scope>
    <source>
        <strain evidence="15">R-52791</strain>
    </source>
</reference>
<dbReference type="FunFam" id="3.40.50.300:FF:000351">
    <property type="entry name" value="Replicative DNA helicase"/>
    <property type="match status" value="1"/>
</dbReference>
<dbReference type="NCBIfam" id="TIGR00665">
    <property type="entry name" value="DnaB"/>
    <property type="match status" value="1"/>
</dbReference>
<dbReference type="GO" id="GO:0005829">
    <property type="term" value="C:cytosol"/>
    <property type="evidence" value="ECO:0007669"/>
    <property type="project" value="TreeGrafter"/>
</dbReference>
<keyword evidence="2 12" id="KW-0639">Primosome</keyword>
<dbReference type="FunFam" id="1.10.860.10:FF:000001">
    <property type="entry name" value="Replicative DNA helicase"/>
    <property type="match status" value="1"/>
</dbReference>
<dbReference type="GO" id="GO:0016887">
    <property type="term" value="F:ATP hydrolysis activity"/>
    <property type="evidence" value="ECO:0007669"/>
    <property type="project" value="RHEA"/>
</dbReference>
<dbReference type="PANTHER" id="PTHR30153:SF2">
    <property type="entry name" value="REPLICATIVE DNA HELICASE"/>
    <property type="match status" value="1"/>
</dbReference>
<evidence type="ECO:0000313" key="15">
    <source>
        <dbReference type="Proteomes" id="UP000242610"/>
    </source>
</evidence>
<feature type="domain" description="SF4 helicase" evidence="13">
    <location>
        <begin position="277"/>
        <end position="544"/>
    </location>
</feature>